<dbReference type="Gene3D" id="1.10.418.10">
    <property type="entry name" value="Calponin-like domain"/>
    <property type="match status" value="1"/>
</dbReference>
<keyword evidence="2" id="KW-0539">Nucleus</keyword>
<evidence type="ECO:0000256" key="4">
    <source>
        <dbReference type="ARBA" id="ARBA00071322"/>
    </source>
</evidence>
<dbReference type="GO" id="GO:0008017">
    <property type="term" value="F:microtubule binding"/>
    <property type="evidence" value="ECO:0007669"/>
    <property type="project" value="TreeGrafter"/>
</dbReference>
<dbReference type="InterPro" id="IPR052111">
    <property type="entry name" value="Spermatogenesis_Ciliary_MAP"/>
</dbReference>
<dbReference type="InterPro" id="IPR010441">
    <property type="entry name" value="CH_2"/>
</dbReference>
<dbReference type="EMBL" id="CACRXK020026758">
    <property type="protein sequence ID" value="CAB4040419.1"/>
    <property type="molecule type" value="Genomic_DNA"/>
</dbReference>
<evidence type="ECO:0000256" key="1">
    <source>
        <dbReference type="ARBA" id="ARBA00004123"/>
    </source>
</evidence>
<protein>
    <recommendedName>
        <fullName evidence="4">Spermatogenesis-associated protein 4</fullName>
    </recommendedName>
</protein>
<dbReference type="PANTHER" id="PTHR12509:SF8">
    <property type="entry name" value="SPERMATOGENESIS-ASSOCIATED PROTEIN 4"/>
    <property type="match status" value="1"/>
</dbReference>
<dbReference type="OrthoDB" id="62528at2759"/>
<dbReference type="GO" id="GO:0005634">
    <property type="term" value="C:nucleus"/>
    <property type="evidence" value="ECO:0007669"/>
    <property type="project" value="UniProtKB-SubCell"/>
</dbReference>
<evidence type="ECO:0000256" key="2">
    <source>
        <dbReference type="ARBA" id="ARBA00023242"/>
    </source>
</evidence>
<dbReference type="PROSITE" id="PS50021">
    <property type="entry name" value="CH"/>
    <property type="match status" value="1"/>
</dbReference>
<dbReference type="PANTHER" id="PTHR12509">
    <property type="entry name" value="SPERMATOGENESIS-ASSOCIATED 4-RELATED"/>
    <property type="match status" value="1"/>
</dbReference>
<proteinExistence type="predicted"/>
<evidence type="ECO:0000313" key="7">
    <source>
        <dbReference type="Proteomes" id="UP001152795"/>
    </source>
</evidence>
<dbReference type="Proteomes" id="UP001152795">
    <property type="component" value="Unassembled WGS sequence"/>
</dbReference>
<feature type="domain" description="Calponin-homology (CH)" evidence="5">
    <location>
        <begin position="2"/>
        <end position="109"/>
    </location>
</feature>
<dbReference type="InterPro" id="IPR001715">
    <property type="entry name" value="CH_dom"/>
</dbReference>
<evidence type="ECO:0000256" key="3">
    <source>
        <dbReference type="ARBA" id="ARBA00058372"/>
    </source>
</evidence>
<accession>A0A7D9LYS7</accession>
<keyword evidence="7" id="KW-1185">Reference proteome</keyword>
<comment type="function">
    <text evidence="3">May play a role in apoptosis regulation.</text>
</comment>
<dbReference type="FunFam" id="1.10.418.10:FF:000061">
    <property type="entry name" value="Spermatogenesis associated 4"/>
    <property type="match status" value="1"/>
</dbReference>
<dbReference type="Pfam" id="PF06294">
    <property type="entry name" value="CH_2"/>
    <property type="match status" value="1"/>
</dbReference>
<comment type="caution">
    <text evidence="6">The sequence shown here is derived from an EMBL/GenBank/DDBJ whole genome shotgun (WGS) entry which is preliminary data.</text>
</comment>
<evidence type="ECO:0000313" key="6">
    <source>
        <dbReference type="EMBL" id="CAB4040419.1"/>
    </source>
</evidence>
<dbReference type="SUPFAM" id="SSF47576">
    <property type="entry name" value="Calponin-homology domain, CH-domain"/>
    <property type="match status" value="1"/>
</dbReference>
<dbReference type="GO" id="GO:0051493">
    <property type="term" value="P:regulation of cytoskeleton organization"/>
    <property type="evidence" value="ECO:0007669"/>
    <property type="project" value="TreeGrafter"/>
</dbReference>
<evidence type="ECO:0000259" key="5">
    <source>
        <dbReference type="PROSITE" id="PS50021"/>
    </source>
</evidence>
<dbReference type="GO" id="GO:0005930">
    <property type="term" value="C:axoneme"/>
    <property type="evidence" value="ECO:0007669"/>
    <property type="project" value="TreeGrafter"/>
</dbReference>
<gene>
    <name evidence="6" type="ORF">PACLA_8A038027</name>
</gene>
<reference evidence="6" key="1">
    <citation type="submission" date="2020-04" db="EMBL/GenBank/DDBJ databases">
        <authorList>
            <person name="Alioto T."/>
            <person name="Alioto T."/>
            <person name="Gomez Garrido J."/>
        </authorList>
    </citation>
    <scope>NUCLEOTIDE SEQUENCE</scope>
    <source>
        <strain evidence="6">A484AB</strain>
    </source>
</reference>
<dbReference type="InterPro" id="IPR036872">
    <property type="entry name" value="CH_dom_sf"/>
</dbReference>
<sequence length="142" mass="16309">MSGLQRDILKWIQSLDLSHPVRNSKRDFSNGYLIAEIFSWYYPQEITMHSYVNGTSLEAKLGNWSQLTRFFQKESFDIPKELVDGVIHCKPGAAQLFIQVIYTLLTNRSFKCVPANEEVDFTDFGYQNSLPLHARSTASQVL</sequence>
<comment type="subcellular location">
    <subcellularLocation>
        <location evidence="1">Nucleus</location>
    </subcellularLocation>
</comment>
<dbReference type="AlphaFoldDB" id="A0A7D9LYS7"/>
<name>A0A7D9LYS7_PARCT</name>
<organism evidence="6 7">
    <name type="scientific">Paramuricea clavata</name>
    <name type="common">Red gorgonian</name>
    <name type="synonym">Violescent sea-whip</name>
    <dbReference type="NCBI Taxonomy" id="317549"/>
    <lineage>
        <taxon>Eukaryota</taxon>
        <taxon>Metazoa</taxon>
        <taxon>Cnidaria</taxon>
        <taxon>Anthozoa</taxon>
        <taxon>Octocorallia</taxon>
        <taxon>Malacalcyonacea</taxon>
        <taxon>Plexauridae</taxon>
        <taxon>Paramuricea</taxon>
    </lineage>
</organism>